<accession>C7ZIR4</accession>
<evidence type="ECO:0008006" key="7">
    <source>
        <dbReference type="Google" id="ProtNLM"/>
    </source>
</evidence>
<dbReference type="InterPro" id="IPR056884">
    <property type="entry name" value="NPHP3-like_N"/>
</dbReference>
<dbReference type="InterPro" id="IPR002110">
    <property type="entry name" value="Ankyrin_rpt"/>
</dbReference>
<dbReference type="Pfam" id="PF24883">
    <property type="entry name" value="NPHP3_N"/>
    <property type="match status" value="1"/>
</dbReference>
<dbReference type="SMART" id="SM00248">
    <property type="entry name" value="ANK"/>
    <property type="match status" value="6"/>
</dbReference>
<evidence type="ECO:0000313" key="5">
    <source>
        <dbReference type="EMBL" id="EEU36073.1"/>
    </source>
</evidence>
<dbReference type="Proteomes" id="UP000005206">
    <property type="component" value="Chromosome 12"/>
</dbReference>
<dbReference type="OrthoDB" id="21416at2759"/>
<dbReference type="Gene3D" id="1.25.40.20">
    <property type="entry name" value="Ankyrin repeat-containing domain"/>
    <property type="match status" value="2"/>
</dbReference>
<dbReference type="RefSeq" id="XP_003041786.1">
    <property type="nucleotide sequence ID" value="XM_003041740.1"/>
</dbReference>
<keyword evidence="1" id="KW-0677">Repeat</keyword>
<dbReference type="Gene3D" id="3.40.50.300">
    <property type="entry name" value="P-loop containing nucleotide triphosphate hydrolases"/>
    <property type="match status" value="1"/>
</dbReference>
<dbReference type="VEuPathDB" id="FungiDB:NECHADRAFT_102084"/>
<dbReference type="InterPro" id="IPR056125">
    <property type="entry name" value="DUF7708"/>
</dbReference>
<dbReference type="Pfam" id="PF12796">
    <property type="entry name" value="Ank_2"/>
    <property type="match status" value="1"/>
</dbReference>
<dbReference type="SUPFAM" id="SSF48403">
    <property type="entry name" value="Ankyrin repeat"/>
    <property type="match status" value="1"/>
</dbReference>
<gene>
    <name evidence="5" type="ORF">NECHADRAFT_102084</name>
</gene>
<feature type="domain" description="DUF7708" evidence="3">
    <location>
        <begin position="58"/>
        <end position="198"/>
    </location>
</feature>
<dbReference type="InterPro" id="IPR027417">
    <property type="entry name" value="P-loop_NTPase"/>
</dbReference>
<evidence type="ECO:0000259" key="4">
    <source>
        <dbReference type="Pfam" id="PF24883"/>
    </source>
</evidence>
<dbReference type="InParanoid" id="C7ZIR4"/>
<evidence type="ECO:0000313" key="6">
    <source>
        <dbReference type="Proteomes" id="UP000005206"/>
    </source>
</evidence>
<sequence>MAANAKDGFTRALDGFRTTLTPQQQKDFSFNTLQDVQARIQSIQARYGPEKKFRNMKRLSKFLDGMKQVEELVTIFLNVHEVVAFVWGPIKFALMIASNRLETLELLLDTYVEIGEVIPSLGQYEQMFKSYPYLREVLERCFHDILEFHKEALDVFSTTGWKRYFDCAWNTFKTRCKPIIDSLKRHRTLLSDEKLTAAVIEVQEGRRETQDFREMVEARFSNISRQLEADLEKRSRKDIEERKDSLLQARRIISSQLSPGNYEDDQRSAFSQFFSSPSGDWVLHEPRFQEWLQSSNGQVLYLHGMPGAGVVNYLQSQKDTLKGPILYFYFKSRQEDKRSMGGMLRALLKQLIHQEDSAADYVRERWSSASESDLTSLPVLQELVQDCLATQQGGTIVLDGLDECQDERSTCQEPRMIIDWLHQNLISEARLHGYPIRVLLSSQHVDFLEKELTEYPSIRLDQNAGHLHNLRAYAKSKASGIQERFFLTDSKRDSITEKVSALSNGFFLYARVVLDNLMEQGSQSELDEELDTQNFPEDLEAAYERVVIRVLHHGSRSKKAAALKILGWMTCAARPLHWREIQSLFCIDPERGECIPGRWRVDSCRDLCSSLVEEDLPDQEKGEVREPVVRLVHNTAGGYLVHTGCINLLDAHASMALFCSQYLASQPFQDGPRAETIQEFAKTGYYGLLDYAVTSWTHHLALVSKDSSSLQADTLSNLTSRITCTLESYEIPYRGSSGDEVTLQSIEEMLKAFLVNGRKCPFESRISTIRNAIESIHLSDLADDARSIFLRLNGASCFKCPKRDCHNFRVGFSSWKNRGDHVKRHERLFRCSDGSCYRAMVGFPSLSDLQSHTRRSHPTPVPSALFSNPRATRPRDIFDACTKGDLEQVRAYVEQGVDANAPSKPRGKWTPFRLAAKHRQHHICQFLIETGAVQALGQDHRSALSCAMGEDDHELVPLIVHAATAETKARFVEGGELSWRIDTFLVGRAVDDGQMLQALLSLCDLIPAESFPDSLRPEKLLYNAIRGSDSVSNFEVILNWATSYGPKLGLIDATPDCHSITEKRYALITKRYEDNDSLLHLASFFGRVSITRHLLHQLRQPDITATNANGNTPLHELARIIWPARVQDMATLLVEADNGATANMENNNGQLPIHIACENRQERTAVVLASHTHDLDSGDSEGNTVLIYAVKTNMTQAVEALLETKRVDVCRLNHNGETASDLALQQKDTAILQLLHAYHHAAVPRKDPTELFGKDPYKYCIRTQQRELLARIEELLGPDMYDAWSRLTSPVPSSITANNVQRFLSSDCFLTVKAFLSSGKLYYPESELGDLWKRVERDEDDELRALVLLQGEFPQDVWKRELPLVKKLLQDGSPDSFLMRLIKIDWYAHQVLISQAEAQECEELLELLPPPQDE</sequence>
<dbReference type="OMA" id="MSCKQIC"/>
<organism evidence="5 6">
    <name type="scientific">Fusarium vanettenii (strain ATCC MYA-4622 / CBS 123669 / FGSC 9596 / NRRL 45880 / 77-13-4)</name>
    <name type="common">Fusarium solani subsp. pisi</name>
    <dbReference type="NCBI Taxonomy" id="660122"/>
    <lineage>
        <taxon>Eukaryota</taxon>
        <taxon>Fungi</taxon>
        <taxon>Dikarya</taxon>
        <taxon>Ascomycota</taxon>
        <taxon>Pezizomycotina</taxon>
        <taxon>Sordariomycetes</taxon>
        <taxon>Hypocreomycetidae</taxon>
        <taxon>Hypocreales</taxon>
        <taxon>Nectriaceae</taxon>
        <taxon>Fusarium</taxon>
        <taxon>Fusarium solani species complex</taxon>
        <taxon>Fusarium vanettenii</taxon>
    </lineage>
</organism>
<dbReference type="eggNOG" id="KOG1721">
    <property type="taxonomic scope" value="Eukaryota"/>
</dbReference>
<protein>
    <recommendedName>
        <fullName evidence="7">NACHT domain-containing protein</fullName>
    </recommendedName>
</protein>
<dbReference type="PANTHER" id="PTHR10039">
    <property type="entry name" value="AMELOGENIN"/>
    <property type="match status" value="1"/>
</dbReference>
<name>C7ZIR4_FUSV7</name>
<dbReference type="GeneID" id="9674234"/>
<dbReference type="Pfam" id="PF24809">
    <property type="entry name" value="DUF7708"/>
    <property type="match status" value="1"/>
</dbReference>
<reference evidence="5 6" key="1">
    <citation type="journal article" date="2009" name="PLoS Genet.">
        <title>The genome of Nectria haematococca: contribution of supernumerary chromosomes to gene expansion.</title>
        <authorList>
            <person name="Coleman J.J."/>
            <person name="Rounsley S.D."/>
            <person name="Rodriguez-Carres M."/>
            <person name="Kuo A."/>
            <person name="Wasmann C.C."/>
            <person name="Grimwood J."/>
            <person name="Schmutz J."/>
            <person name="Taga M."/>
            <person name="White G.J."/>
            <person name="Zhou S."/>
            <person name="Schwartz D.C."/>
            <person name="Freitag M."/>
            <person name="Ma L.J."/>
            <person name="Danchin E.G."/>
            <person name="Henrissat B."/>
            <person name="Coutinho P.M."/>
            <person name="Nelson D.R."/>
            <person name="Straney D."/>
            <person name="Napoli C.A."/>
            <person name="Barker B.M."/>
            <person name="Gribskov M."/>
            <person name="Rep M."/>
            <person name="Kroken S."/>
            <person name="Molnar I."/>
            <person name="Rensing C."/>
            <person name="Kennell J.C."/>
            <person name="Zamora J."/>
            <person name="Farman M.L."/>
            <person name="Selker E.U."/>
            <person name="Salamov A."/>
            <person name="Shapiro H."/>
            <person name="Pangilinan J."/>
            <person name="Lindquist E."/>
            <person name="Lamers C."/>
            <person name="Grigoriev I.V."/>
            <person name="Geiser D.M."/>
            <person name="Covert S.F."/>
            <person name="Temporini E."/>
            <person name="Vanetten H.D."/>
        </authorList>
    </citation>
    <scope>NUCLEOTIDE SEQUENCE [LARGE SCALE GENOMIC DNA]</scope>
    <source>
        <strain evidence="6">ATCC MYA-4622 / CBS 123669 / FGSC 9596 / NRRL 45880 / 77-13-4</strain>
    </source>
</reference>
<evidence type="ECO:0000259" key="3">
    <source>
        <dbReference type="Pfam" id="PF24809"/>
    </source>
</evidence>
<feature type="region of interest" description="Disordered" evidence="2">
    <location>
        <begin position="849"/>
        <end position="868"/>
    </location>
</feature>
<dbReference type="EMBL" id="GG698931">
    <property type="protein sequence ID" value="EEU36073.1"/>
    <property type="molecule type" value="Genomic_DNA"/>
</dbReference>
<evidence type="ECO:0000256" key="2">
    <source>
        <dbReference type="SAM" id="MobiDB-lite"/>
    </source>
</evidence>
<dbReference type="HOGENOM" id="CLU_002406_2_1_1"/>
<keyword evidence="6" id="KW-1185">Reference proteome</keyword>
<dbReference type="PANTHER" id="PTHR10039:SF14">
    <property type="entry name" value="NACHT DOMAIN-CONTAINING PROTEIN"/>
    <property type="match status" value="1"/>
</dbReference>
<feature type="domain" description="Nephrocystin 3-like N-terminal" evidence="4">
    <location>
        <begin position="278"/>
        <end position="442"/>
    </location>
</feature>
<evidence type="ECO:0000256" key="1">
    <source>
        <dbReference type="ARBA" id="ARBA00022737"/>
    </source>
</evidence>
<dbReference type="InterPro" id="IPR036770">
    <property type="entry name" value="Ankyrin_rpt-contain_sf"/>
</dbReference>
<dbReference type="Pfam" id="PF13637">
    <property type="entry name" value="Ank_4"/>
    <property type="match status" value="1"/>
</dbReference>
<dbReference type="KEGG" id="nhe:NECHADRAFT_102084"/>
<proteinExistence type="predicted"/>